<keyword evidence="3 4" id="KW-0548">Nucleotidyltransferase</keyword>
<keyword evidence="3 4" id="KW-0808">Transferase</keyword>
<dbReference type="Proteomes" id="UP000000346">
    <property type="component" value="Chromosome"/>
</dbReference>
<dbReference type="Pfam" id="PF01192">
    <property type="entry name" value="RNA_pol_Rpb6"/>
    <property type="match status" value="1"/>
</dbReference>
<dbReference type="GO" id="GO:0042797">
    <property type="term" value="P:tRNA transcription by RNA polymerase III"/>
    <property type="evidence" value="ECO:0007669"/>
    <property type="project" value="TreeGrafter"/>
</dbReference>
<dbReference type="AlphaFoldDB" id="D9Q0J3"/>
<evidence type="ECO:0000256" key="3">
    <source>
        <dbReference type="HAMAP-Rule" id="MF_00192"/>
    </source>
</evidence>
<dbReference type="RefSeq" id="WP_013266343.1">
    <property type="nucleotide sequence ID" value="NC_014374.1"/>
</dbReference>
<dbReference type="GO" id="GO:0003677">
    <property type="term" value="F:DNA binding"/>
    <property type="evidence" value="ECO:0007669"/>
    <property type="project" value="UniProtKB-UniRule"/>
</dbReference>
<dbReference type="GO" id="GO:0003899">
    <property type="term" value="F:DNA-directed RNA polymerase activity"/>
    <property type="evidence" value="ECO:0007669"/>
    <property type="project" value="UniProtKB-UniRule"/>
</dbReference>
<dbReference type="EC" id="2.7.7.6" evidence="3"/>
<accession>D9Q0J3</accession>
<keyword evidence="3" id="KW-0963">Cytoplasm</keyword>
<dbReference type="GO" id="GO:0005737">
    <property type="term" value="C:cytoplasm"/>
    <property type="evidence" value="ECO:0007669"/>
    <property type="project" value="UniProtKB-SubCell"/>
</dbReference>
<dbReference type="NCBIfam" id="NF002207">
    <property type="entry name" value="PRK01099.1-2"/>
    <property type="match status" value="1"/>
</dbReference>
<dbReference type="HAMAP" id="MF_00192">
    <property type="entry name" value="RNApol_arch_Rpo6"/>
    <property type="match status" value="1"/>
</dbReference>
<evidence type="ECO:0000256" key="1">
    <source>
        <dbReference type="ARBA" id="ARBA00022478"/>
    </source>
</evidence>
<evidence type="ECO:0000313" key="5">
    <source>
        <dbReference type="Proteomes" id="UP000000346"/>
    </source>
</evidence>
<dbReference type="GO" id="GO:0006360">
    <property type="term" value="P:transcription by RNA polymerase I"/>
    <property type="evidence" value="ECO:0007669"/>
    <property type="project" value="TreeGrafter"/>
</dbReference>
<organism evidence="4 5">
    <name type="scientific">Acidilobus saccharovorans (strain DSM 16705 / JCM 18335 / VKM B-2471 / 345-15)</name>
    <dbReference type="NCBI Taxonomy" id="666510"/>
    <lineage>
        <taxon>Archaea</taxon>
        <taxon>Thermoproteota</taxon>
        <taxon>Thermoprotei</taxon>
        <taxon>Acidilobales</taxon>
        <taxon>Acidilobaceae</taxon>
        <taxon>Acidilobus</taxon>
    </lineage>
</organism>
<dbReference type="PIRSF" id="PIRSF000778">
    <property type="entry name" value="RpoK/RPB6"/>
    <property type="match status" value="1"/>
</dbReference>
<dbReference type="GO" id="GO:0000428">
    <property type="term" value="C:DNA-directed RNA polymerase complex"/>
    <property type="evidence" value="ECO:0007669"/>
    <property type="project" value="UniProtKB-KW"/>
</dbReference>
<keyword evidence="2 3" id="KW-0804">Transcription</keyword>
<dbReference type="HOGENOM" id="CLU_112527_2_2_2"/>
<dbReference type="KEGG" id="asc:ASAC_0424"/>
<keyword evidence="5" id="KW-1185">Reference proteome</keyword>
<keyword evidence="1 3" id="KW-0240">DNA-directed RNA polymerase</keyword>
<dbReference type="GeneID" id="9498653"/>
<dbReference type="SUPFAM" id="SSF63562">
    <property type="entry name" value="RPB6/omega subunit-like"/>
    <property type="match status" value="1"/>
</dbReference>
<dbReference type="eggNOG" id="arCOG01268">
    <property type="taxonomic scope" value="Archaea"/>
</dbReference>
<comment type="similarity">
    <text evidence="3">Belongs to the archaeal Rpo6/eukaryotic RPB6 RNA polymerase subunit family.</text>
</comment>
<comment type="catalytic activity">
    <reaction evidence="3">
        <text>RNA(n) + a ribonucleoside 5'-triphosphate = RNA(n+1) + diphosphate</text>
        <dbReference type="Rhea" id="RHEA:21248"/>
        <dbReference type="Rhea" id="RHEA-COMP:14527"/>
        <dbReference type="Rhea" id="RHEA-COMP:17342"/>
        <dbReference type="ChEBI" id="CHEBI:33019"/>
        <dbReference type="ChEBI" id="CHEBI:61557"/>
        <dbReference type="ChEBI" id="CHEBI:140395"/>
        <dbReference type="EC" id="2.7.7.6"/>
    </reaction>
</comment>
<dbReference type="FunCoup" id="D9Q0J3">
    <property type="interactions" value="8"/>
</dbReference>
<evidence type="ECO:0000313" key="4">
    <source>
        <dbReference type="EMBL" id="ADL18831.1"/>
    </source>
</evidence>
<dbReference type="PANTHER" id="PTHR47227">
    <property type="entry name" value="DNA-DIRECTED RNA POLYMERASE SUBUNIT K"/>
    <property type="match status" value="1"/>
</dbReference>
<gene>
    <name evidence="3" type="primary">rpo6</name>
    <name evidence="3" type="synonym">rpoK</name>
    <name evidence="4" type="ordered locus">ASAC_0424</name>
</gene>
<proteinExistence type="inferred from homology"/>
<dbReference type="GO" id="GO:0006366">
    <property type="term" value="P:transcription by RNA polymerase II"/>
    <property type="evidence" value="ECO:0007669"/>
    <property type="project" value="TreeGrafter"/>
</dbReference>
<protein>
    <recommendedName>
        <fullName evidence="3">DNA-directed RNA polymerase subunit Rpo6</fullName>
        <ecNumber evidence="3">2.7.7.6</ecNumber>
    </recommendedName>
    <alternativeName>
        <fullName evidence="3">DNA-directed RNA polymerase subunit K</fullName>
    </alternativeName>
</protein>
<dbReference type="EMBL" id="CP001742">
    <property type="protein sequence ID" value="ADL18831.1"/>
    <property type="molecule type" value="Genomic_DNA"/>
</dbReference>
<dbReference type="InterPro" id="IPR006111">
    <property type="entry name" value="Rpo6/Rpb6"/>
</dbReference>
<comment type="subunit">
    <text evidence="3">Part of the RNA polymerase complex.</text>
</comment>
<comment type="subcellular location">
    <subcellularLocation>
        <location evidence="3">Cytoplasm</location>
    </subcellularLocation>
</comment>
<dbReference type="InterPro" id="IPR006110">
    <property type="entry name" value="Pol_omega/Rpo6/RPB6"/>
</dbReference>
<comment type="function">
    <text evidence="3">DNA-dependent RNA polymerase (RNAP) catalyzes the transcription of DNA into RNA using the four ribonucleoside triphosphates as substrates.</text>
</comment>
<sequence>MPEQVKLHPTSKEEIVIGPPYLTKYERAKIIGLRALQLDSGALPLVDVDKINVRRDSVEIAAYELDHGLLPISIVRYTPSGAVQIIPVKLLLQDQ</sequence>
<dbReference type="InterPro" id="IPR036161">
    <property type="entry name" value="RPB6/omega-like_sf"/>
</dbReference>
<dbReference type="Gene3D" id="3.90.940.10">
    <property type="match status" value="1"/>
</dbReference>
<dbReference type="InParanoid" id="D9Q0J3"/>
<name>D9Q0J3_ACIS3</name>
<dbReference type="OrthoDB" id="10567at2157"/>
<reference evidence="4 5" key="1">
    <citation type="journal article" date="2010" name="Appl. Environ. Microbiol.">
        <title>The genome sequence of the crenarchaeon Acidilobus saccharovorans supports a new order, Acidilobales, and suggests an important ecological role in terrestrial acidic hot springs.</title>
        <authorList>
            <person name="Mardanov A.V."/>
            <person name="Svetlitchnyi V.A."/>
            <person name="Beletsky A.V."/>
            <person name="Prokofeva M.I."/>
            <person name="Bonch-Osmolovskaya E.A."/>
            <person name="Ravin N.V."/>
            <person name="Skryabin K.G."/>
        </authorList>
    </citation>
    <scope>NUCLEOTIDE SEQUENCE [LARGE SCALE GENOMIC DNA]</scope>
    <source>
        <strain evidence="5">DSM 16705 / JCM 18335 / VKM B-2471 / 345-15</strain>
    </source>
</reference>
<evidence type="ECO:0000256" key="2">
    <source>
        <dbReference type="ARBA" id="ARBA00023163"/>
    </source>
</evidence>
<dbReference type="STRING" id="666510.ASAC_0424"/>
<dbReference type="PANTHER" id="PTHR47227:SF5">
    <property type="entry name" value="DNA-DIRECTED RNA POLYMERASES I, II, AND III SUBUNIT RPABC2"/>
    <property type="match status" value="1"/>
</dbReference>